<evidence type="ECO:0000256" key="1">
    <source>
        <dbReference type="SAM" id="Phobius"/>
    </source>
</evidence>
<comment type="caution">
    <text evidence="3">The sequence shown here is derived from an EMBL/GenBank/DDBJ whole genome shotgun (WGS) entry which is preliminary data.</text>
</comment>
<keyword evidence="1" id="KW-0472">Membrane</keyword>
<evidence type="ECO:0000313" key="4">
    <source>
        <dbReference type="Proteomes" id="UP001603857"/>
    </source>
</evidence>
<evidence type="ECO:0000259" key="2">
    <source>
        <dbReference type="Pfam" id="PF06813"/>
    </source>
</evidence>
<feature type="domain" description="Nodulin-like" evidence="2">
    <location>
        <begin position="105"/>
        <end position="179"/>
    </location>
</feature>
<dbReference type="AlphaFoldDB" id="A0ABD1MEG1"/>
<dbReference type="Proteomes" id="UP001603857">
    <property type="component" value="Unassembled WGS sequence"/>
</dbReference>
<gene>
    <name evidence="3" type="ORF">Fmac_015398</name>
</gene>
<evidence type="ECO:0000313" key="3">
    <source>
        <dbReference type="EMBL" id="KAL2334185.1"/>
    </source>
</evidence>
<accession>A0ABD1MEG1</accession>
<protein>
    <recommendedName>
        <fullName evidence="2">Nodulin-like domain-containing protein</fullName>
    </recommendedName>
</protein>
<feature type="transmembrane region" description="Helical" evidence="1">
    <location>
        <begin position="161"/>
        <end position="181"/>
    </location>
</feature>
<keyword evidence="1" id="KW-0812">Transmembrane</keyword>
<dbReference type="Pfam" id="PF06813">
    <property type="entry name" value="Nodulin-like"/>
    <property type="match status" value="1"/>
</dbReference>
<sequence length="183" mass="19972">MVLGGGCRYDAKRGGLLFRAATRDGGGCRRASLRGGRPLSSRVTARGKGVPADQTKVELTVRIRDSLTSQSQFDFSRLNSPSPLLADVRVSVHGREQYDVDEHCHFGLSTAIFTNLCFALFADDPASFLLMLALVPLVICLSGIVFLWELPAAATDTREEFKYFGVFIAVAVATASTWLYLHI</sequence>
<feature type="transmembrane region" description="Helical" evidence="1">
    <location>
        <begin position="128"/>
        <end position="149"/>
    </location>
</feature>
<keyword evidence="4" id="KW-1185">Reference proteome</keyword>
<name>A0ABD1MEG1_9FABA</name>
<reference evidence="3 4" key="1">
    <citation type="submission" date="2024-08" db="EMBL/GenBank/DDBJ databases">
        <title>Insights into the chromosomal genome structure of Flemingia macrophylla.</title>
        <authorList>
            <person name="Ding Y."/>
            <person name="Zhao Y."/>
            <person name="Bi W."/>
            <person name="Wu M."/>
            <person name="Zhao G."/>
            <person name="Gong Y."/>
            <person name="Li W."/>
            <person name="Zhang P."/>
        </authorList>
    </citation>
    <scope>NUCLEOTIDE SEQUENCE [LARGE SCALE GENOMIC DNA]</scope>
    <source>
        <strain evidence="3">DYQJB</strain>
        <tissue evidence="3">Leaf</tissue>
    </source>
</reference>
<organism evidence="3 4">
    <name type="scientific">Flemingia macrophylla</name>
    <dbReference type="NCBI Taxonomy" id="520843"/>
    <lineage>
        <taxon>Eukaryota</taxon>
        <taxon>Viridiplantae</taxon>
        <taxon>Streptophyta</taxon>
        <taxon>Embryophyta</taxon>
        <taxon>Tracheophyta</taxon>
        <taxon>Spermatophyta</taxon>
        <taxon>Magnoliopsida</taxon>
        <taxon>eudicotyledons</taxon>
        <taxon>Gunneridae</taxon>
        <taxon>Pentapetalae</taxon>
        <taxon>rosids</taxon>
        <taxon>fabids</taxon>
        <taxon>Fabales</taxon>
        <taxon>Fabaceae</taxon>
        <taxon>Papilionoideae</taxon>
        <taxon>50 kb inversion clade</taxon>
        <taxon>NPAAA clade</taxon>
        <taxon>indigoferoid/millettioid clade</taxon>
        <taxon>Phaseoleae</taxon>
        <taxon>Flemingia</taxon>
    </lineage>
</organism>
<dbReference type="EMBL" id="JBGMDY010000005">
    <property type="protein sequence ID" value="KAL2334185.1"/>
    <property type="molecule type" value="Genomic_DNA"/>
</dbReference>
<keyword evidence="1" id="KW-1133">Transmembrane helix</keyword>
<dbReference type="InterPro" id="IPR010658">
    <property type="entry name" value="Nodulin-like"/>
</dbReference>
<proteinExistence type="predicted"/>